<evidence type="ECO:0000313" key="1">
    <source>
        <dbReference type="EMBL" id="KAH7848181.1"/>
    </source>
</evidence>
<proteinExistence type="predicted"/>
<dbReference type="EMBL" id="CM037155">
    <property type="protein sequence ID" value="KAH7848181.1"/>
    <property type="molecule type" value="Genomic_DNA"/>
</dbReference>
<gene>
    <name evidence="1" type="ORF">Vadar_034690</name>
</gene>
<accession>A0ACB7Y4B0</accession>
<evidence type="ECO:0000313" key="2">
    <source>
        <dbReference type="Proteomes" id="UP000828048"/>
    </source>
</evidence>
<reference evidence="1 2" key="1">
    <citation type="journal article" date="2021" name="Hortic Res">
        <title>High-quality reference genome and annotation aids understanding of berry development for evergreen blueberry (Vaccinium darrowii).</title>
        <authorList>
            <person name="Yu J."/>
            <person name="Hulse-Kemp A.M."/>
            <person name="Babiker E."/>
            <person name="Staton M."/>
        </authorList>
    </citation>
    <scope>NUCLEOTIDE SEQUENCE [LARGE SCALE GENOMIC DNA]</scope>
    <source>
        <strain evidence="2">cv. NJ 8807/NJ 8810</strain>
        <tissue evidence="1">Young leaf</tissue>
    </source>
</reference>
<sequence>MRRSIFTFLQYYEYFTTTPVLLILPFSASILLSQALSASSFSPLLNIHGWFKPLMGFSPSSQFFSLLNIINLSQTLFTSVFTLFFALTSLLIGKLLIIQALIHQKPFFQVPFSSFASLYKPLLLTQLCNSILISFINVSAFSLLFTAFNTLEAFGFTTNNPLLLLVAKAIFYSVLANASVICNLALVVAGWGNCTGFAAIRKACLLGWKRNSIIFSLNLPINLCMLAVEGLFGYRVARADHIIERSGLSLAMEGMLIAYLYSLLIVLDTIASCLFFKNTKEDLQTDYAAGGYYFQIKIVKKEDQTDDA</sequence>
<protein>
    <submittedName>
        <fullName evidence="1">Uncharacterized protein</fullName>
    </submittedName>
</protein>
<comment type="caution">
    <text evidence="1">The sequence shown here is derived from an EMBL/GenBank/DDBJ whole genome shotgun (WGS) entry which is preliminary data.</text>
</comment>
<dbReference type="Proteomes" id="UP000828048">
    <property type="component" value="Chromosome 5"/>
</dbReference>
<name>A0ACB7Y4B0_9ERIC</name>
<keyword evidence="2" id="KW-1185">Reference proteome</keyword>
<organism evidence="1 2">
    <name type="scientific">Vaccinium darrowii</name>
    <dbReference type="NCBI Taxonomy" id="229202"/>
    <lineage>
        <taxon>Eukaryota</taxon>
        <taxon>Viridiplantae</taxon>
        <taxon>Streptophyta</taxon>
        <taxon>Embryophyta</taxon>
        <taxon>Tracheophyta</taxon>
        <taxon>Spermatophyta</taxon>
        <taxon>Magnoliopsida</taxon>
        <taxon>eudicotyledons</taxon>
        <taxon>Gunneridae</taxon>
        <taxon>Pentapetalae</taxon>
        <taxon>asterids</taxon>
        <taxon>Ericales</taxon>
        <taxon>Ericaceae</taxon>
        <taxon>Vaccinioideae</taxon>
        <taxon>Vaccinieae</taxon>
        <taxon>Vaccinium</taxon>
    </lineage>
</organism>